<gene>
    <name evidence="2" type="ORF">IAB36_04580</name>
</gene>
<dbReference type="InterPro" id="IPR050126">
    <property type="entry name" value="Ap4A_hydrolase"/>
</dbReference>
<evidence type="ECO:0000313" key="2">
    <source>
        <dbReference type="EMBL" id="HIR41087.1"/>
    </source>
</evidence>
<dbReference type="Pfam" id="PF00149">
    <property type="entry name" value="Metallophos"/>
    <property type="match status" value="1"/>
</dbReference>
<comment type="caution">
    <text evidence="2">The sequence shown here is derived from an EMBL/GenBank/DDBJ whole genome shotgun (WGS) entry which is preliminary data.</text>
</comment>
<name>A0A9D1DCB2_9FIRM</name>
<sequence>MIYAMSDLHGEYEKFLAMLEKIQFQDSDTLYLLGDLVDRGPEPVKLLQDIAKRPNVYPLMGNHEIMALLVLQQLVLSVTPENIDEILDLDLMRQIVVWERNGGQVTMQQFQALPPAQRQELLEFMESFGWYETVDVGERGFLLVHAGLGGYYPGKKLEEYSLEELAIVRPDYGIQYFPDDSIYVLSGHTPTKLISGKWEIYHSHNNIVIDCGAAIGGRLACLCLDTMEEFYL</sequence>
<dbReference type="AlphaFoldDB" id="A0A9D1DCB2"/>
<reference evidence="2" key="1">
    <citation type="submission" date="2020-10" db="EMBL/GenBank/DDBJ databases">
        <authorList>
            <person name="Gilroy R."/>
        </authorList>
    </citation>
    <scope>NUCLEOTIDE SEQUENCE</scope>
    <source>
        <strain evidence="2">CHK184-25365</strain>
    </source>
</reference>
<dbReference type="GO" id="GO:0005737">
    <property type="term" value="C:cytoplasm"/>
    <property type="evidence" value="ECO:0007669"/>
    <property type="project" value="TreeGrafter"/>
</dbReference>
<dbReference type="Gene3D" id="3.60.21.10">
    <property type="match status" value="1"/>
</dbReference>
<feature type="domain" description="Calcineurin-like phosphoesterase" evidence="1">
    <location>
        <begin position="2"/>
        <end position="173"/>
    </location>
</feature>
<reference evidence="2" key="2">
    <citation type="journal article" date="2021" name="PeerJ">
        <title>Extensive microbial diversity within the chicken gut microbiome revealed by metagenomics and culture.</title>
        <authorList>
            <person name="Gilroy R."/>
            <person name="Ravi A."/>
            <person name="Getino M."/>
            <person name="Pursley I."/>
            <person name="Horton D.L."/>
            <person name="Alikhan N.F."/>
            <person name="Baker D."/>
            <person name="Gharbi K."/>
            <person name="Hall N."/>
            <person name="Watson M."/>
            <person name="Adriaenssens E.M."/>
            <person name="Foster-Nyarko E."/>
            <person name="Jarju S."/>
            <person name="Secka A."/>
            <person name="Antonio M."/>
            <person name="Oren A."/>
            <person name="Chaudhuri R.R."/>
            <person name="La Ragione R."/>
            <person name="Hildebrand F."/>
            <person name="Pallen M.J."/>
        </authorList>
    </citation>
    <scope>NUCLEOTIDE SEQUENCE</scope>
    <source>
        <strain evidence="2">CHK184-25365</strain>
    </source>
</reference>
<proteinExistence type="predicted"/>
<dbReference type="Proteomes" id="UP000886749">
    <property type="component" value="Unassembled WGS sequence"/>
</dbReference>
<evidence type="ECO:0000259" key="1">
    <source>
        <dbReference type="Pfam" id="PF00149"/>
    </source>
</evidence>
<protein>
    <submittedName>
        <fullName evidence="2">Metallophosphoesterase</fullName>
    </submittedName>
</protein>
<dbReference type="GO" id="GO:0016791">
    <property type="term" value="F:phosphatase activity"/>
    <property type="evidence" value="ECO:0007669"/>
    <property type="project" value="TreeGrafter"/>
</dbReference>
<evidence type="ECO:0000313" key="3">
    <source>
        <dbReference type="Proteomes" id="UP000886749"/>
    </source>
</evidence>
<accession>A0A9D1DCB2</accession>
<dbReference type="InterPro" id="IPR004843">
    <property type="entry name" value="Calcineurin-like_PHP"/>
</dbReference>
<dbReference type="PANTHER" id="PTHR42850">
    <property type="entry name" value="METALLOPHOSPHOESTERASE"/>
    <property type="match status" value="1"/>
</dbReference>
<organism evidence="2 3">
    <name type="scientific">Candidatus Egerieicola pullicola</name>
    <dbReference type="NCBI Taxonomy" id="2840775"/>
    <lineage>
        <taxon>Bacteria</taxon>
        <taxon>Bacillati</taxon>
        <taxon>Bacillota</taxon>
        <taxon>Clostridia</taxon>
        <taxon>Eubacteriales</taxon>
        <taxon>Oscillospiraceae</taxon>
        <taxon>Oscillospiraceae incertae sedis</taxon>
        <taxon>Candidatus Egerieicola</taxon>
    </lineage>
</organism>
<dbReference type="PANTHER" id="PTHR42850:SF4">
    <property type="entry name" value="ZINC-DEPENDENT ENDOPOLYPHOSPHATASE"/>
    <property type="match status" value="1"/>
</dbReference>
<dbReference type="EMBL" id="DVGY01000101">
    <property type="protein sequence ID" value="HIR41087.1"/>
    <property type="molecule type" value="Genomic_DNA"/>
</dbReference>
<dbReference type="InterPro" id="IPR029052">
    <property type="entry name" value="Metallo-depent_PP-like"/>
</dbReference>
<dbReference type="SUPFAM" id="SSF56300">
    <property type="entry name" value="Metallo-dependent phosphatases"/>
    <property type="match status" value="1"/>
</dbReference>